<feature type="compositionally biased region" description="Polar residues" evidence="6">
    <location>
        <begin position="930"/>
        <end position="940"/>
    </location>
</feature>
<keyword evidence="10" id="KW-1185">Reference proteome</keyword>
<keyword evidence="5 7" id="KW-0472">Membrane</keyword>
<feature type="region of interest" description="Disordered" evidence="6">
    <location>
        <begin position="120"/>
        <end position="221"/>
    </location>
</feature>
<keyword evidence="4 7" id="KW-1133">Transmembrane helix</keyword>
<dbReference type="GeneID" id="36621920"/>
<feature type="region of interest" description="Disordered" evidence="6">
    <location>
        <begin position="637"/>
        <end position="692"/>
    </location>
</feature>
<reference evidence="9 10" key="1">
    <citation type="submission" date="2016-07" db="EMBL/GenBank/DDBJ databases">
        <title>Multiple horizontal gene transfer events from other fungi enriched the ability of initially mycotrophic Trichoderma (Ascomycota) to feed on dead plant biomass.</title>
        <authorList>
            <consortium name="DOE Joint Genome Institute"/>
            <person name="Aerts A."/>
            <person name="Atanasova L."/>
            <person name="Chenthamara K."/>
            <person name="Zhang J."/>
            <person name="Grujic M."/>
            <person name="Henrissat B."/>
            <person name="Kuo A."/>
            <person name="Salamov A."/>
            <person name="Lipzen A."/>
            <person name="Labutti K."/>
            <person name="Barry K."/>
            <person name="Miao Y."/>
            <person name="Rahimi M.J."/>
            <person name="Shen Q."/>
            <person name="Grigoriev I.V."/>
            <person name="Kubicek C.P."/>
            <person name="Druzhinina I.S."/>
        </authorList>
    </citation>
    <scope>NUCLEOTIDE SEQUENCE [LARGE SCALE GENOMIC DNA]</scope>
    <source>
        <strain evidence="9 10">CBS 226.95</strain>
    </source>
</reference>
<feature type="compositionally biased region" description="Polar residues" evidence="6">
    <location>
        <begin position="188"/>
        <end position="205"/>
    </location>
</feature>
<dbReference type="GO" id="GO:0032934">
    <property type="term" value="F:sterol binding"/>
    <property type="evidence" value="ECO:0007669"/>
    <property type="project" value="TreeGrafter"/>
</dbReference>
<feature type="compositionally biased region" description="Low complexity" evidence="6">
    <location>
        <begin position="240"/>
        <end position="257"/>
    </location>
</feature>
<dbReference type="PROSITE" id="PS51778">
    <property type="entry name" value="VAST"/>
    <property type="match status" value="1"/>
</dbReference>
<dbReference type="Pfam" id="PF16016">
    <property type="entry name" value="VASt"/>
    <property type="match status" value="1"/>
</dbReference>
<organism evidence="9 10">
    <name type="scientific">Trichoderma harzianum CBS 226.95</name>
    <dbReference type="NCBI Taxonomy" id="983964"/>
    <lineage>
        <taxon>Eukaryota</taxon>
        <taxon>Fungi</taxon>
        <taxon>Dikarya</taxon>
        <taxon>Ascomycota</taxon>
        <taxon>Pezizomycotina</taxon>
        <taxon>Sordariomycetes</taxon>
        <taxon>Hypocreomycetidae</taxon>
        <taxon>Hypocreales</taxon>
        <taxon>Hypocreaceae</taxon>
        <taxon>Trichoderma</taxon>
    </lineage>
</organism>
<dbReference type="GO" id="GO:0005789">
    <property type="term" value="C:endoplasmic reticulum membrane"/>
    <property type="evidence" value="ECO:0007669"/>
    <property type="project" value="TreeGrafter"/>
</dbReference>
<dbReference type="EMBL" id="KZ679675">
    <property type="protein sequence ID" value="PTB61101.1"/>
    <property type="molecule type" value="Genomic_DNA"/>
</dbReference>
<feature type="region of interest" description="Disordered" evidence="6">
    <location>
        <begin position="406"/>
        <end position="425"/>
    </location>
</feature>
<feature type="region of interest" description="Disordered" evidence="6">
    <location>
        <begin position="322"/>
        <end position="370"/>
    </location>
</feature>
<evidence type="ECO:0000256" key="3">
    <source>
        <dbReference type="ARBA" id="ARBA00022692"/>
    </source>
</evidence>
<dbReference type="InterPro" id="IPR011993">
    <property type="entry name" value="PH-like_dom_sf"/>
</dbReference>
<feature type="compositionally biased region" description="Basic and acidic residues" evidence="6">
    <location>
        <begin position="456"/>
        <end position="467"/>
    </location>
</feature>
<evidence type="ECO:0000256" key="1">
    <source>
        <dbReference type="ARBA" id="ARBA00004167"/>
    </source>
</evidence>
<dbReference type="Gene3D" id="2.30.29.30">
    <property type="entry name" value="Pleckstrin-homology domain (PH domain)/Phosphotyrosine-binding domain (PTB)"/>
    <property type="match status" value="1"/>
</dbReference>
<feature type="compositionally biased region" description="Low complexity" evidence="6">
    <location>
        <begin position="334"/>
        <end position="347"/>
    </location>
</feature>
<feature type="compositionally biased region" description="Acidic residues" evidence="6">
    <location>
        <begin position="651"/>
        <end position="668"/>
    </location>
</feature>
<feature type="region of interest" description="Disordered" evidence="6">
    <location>
        <begin position="235"/>
        <end position="294"/>
    </location>
</feature>
<dbReference type="STRING" id="983964.A0A2T4AVM8"/>
<feature type="region of interest" description="Disordered" evidence="6">
    <location>
        <begin position="909"/>
        <end position="945"/>
    </location>
</feature>
<dbReference type="CDD" id="cd13220">
    <property type="entry name" value="PH-GRAM_GRAMDC"/>
    <property type="match status" value="1"/>
</dbReference>
<dbReference type="AlphaFoldDB" id="A0A2T4AVM8"/>
<dbReference type="Proteomes" id="UP000241690">
    <property type="component" value="Unassembled WGS sequence"/>
</dbReference>
<gene>
    <name evidence="9" type="ORF">M431DRAFT_203704</name>
</gene>
<feature type="transmembrane region" description="Helical" evidence="7">
    <location>
        <begin position="976"/>
        <end position="995"/>
    </location>
</feature>
<evidence type="ECO:0000256" key="4">
    <source>
        <dbReference type="ARBA" id="ARBA00022989"/>
    </source>
</evidence>
<feature type="compositionally biased region" description="Basic and acidic residues" evidence="6">
    <location>
        <begin position="129"/>
        <end position="139"/>
    </location>
</feature>
<evidence type="ECO:0000259" key="8">
    <source>
        <dbReference type="PROSITE" id="PS51778"/>
    </source>
</evidence>
<proteinExistence type="inferred from homology"/>
<dbReference type="InterPro" id="IPR004182">
    <property type="entry name" value="GRAM"/>
</dbReference>
<keyword evidence="3 7" id="KW-0812">Transmembrane</keyword>
<evidence type="ECO:0000313" key="10">
    <source>
        <dbReference type="Proteomes" id="UP000241690"/>
    </source>
</evidence>
<accession>A0A2T4AVM8</accession>
<dbReference type="GO" id="GO:0005886">
    <property type="term" value="C:plasma membrane"/>
    <property type="evidence" value="ECO:0007669"/>
    <property type="project" value="TreeGrafter"/>
</dbReference>
<dbReference type="PANTHER" id="PTHR23319:SF4">
    <property type="entry name" value="GRAM DOMAIN CONTAINING 1B, ISOFORM E"/>
    <property type="match status" value="1"/>
</dbReference>
<feature type="domain" description="VASt" evidence="8">
    <location>
        <begin position="738"/>
        <end position="909"/>
    </location>
</feature>
<dbReference type="GO" id="GO:0032541">
    <property type="term" value="C:cortical endoplasmic reticulum"/>
    <property type="evidence" value="ECO:0007669"/>
    <property type="project" value="TreeGrafter"/>
</dbReference>
<name>A0A2T4AVM8_TRIHA</name>
<dbReference type="GO" id="GO:0120015">
    <property type="term" value="F:sterol transfer activity"/>
    <property type="evidence" value="ECO:0007669"/>
    <property type="project" value="TreeGrafter"/>
</dbReference>
<dbReference type="SMART" id="SM00568">
    <property type="entry name" value="GRAM"/>
    <property type="match status" value="1"/>
</dbReference>
<feature type="compositionally biased region" description="Basic residues" evidence="6">
    <location>
        <begin position="920"/>
        <end position="929"/>
    </location>
</feature>
<evidence type="ECO:0000256" key="5">
    <source>
        <dbReference type="ARBA" id="ARBA00023136"/>
    </source>
</evidence>
<evidence type="ECO:0000313" key="9">
    <source>
        <dbReference type="EMBL" id="PTB61101.1"/>
    </source>
</evidence>
<dbReference type="InterPro" id="IPR051482">
    <property type="entry name" value="Cholesterol_transport"/>
</dbReference>
<evidence type="ECO:0000256" key="6">
    <source>
        <dbReference type="SAM" id="MobiDB-lite"/>
    </source>
</evidence>
<comment type="subcellular location">
    <subcellularLocation>
        <location evidence="1">Membrane</location>
        <topology evidence="1">Single-pass membrane protein</topology>
    </subcellularLocation>
</comment>
<dbReference type="GO" id="GO:0005739">
    <property type="term" value="C:mitochondrion"/>
    <property type="evidence" value="ECO:0007669"/>
    <property type="project" value="TreeGrafter"/>
</dbReference>
<comment type="similarity">
    <text evidence="2">Belongs to the YSP2 family.</text>
</comment>
<feature type="compositionally biased region" description="Polar residues" evidence="6">
    <location>
        <begin position="264"/>
        <end position="282"/>
    </location>
</feature>
<dbReference type="GO" id="GO:0140268">
    <property type="term" value="C:endoplasmic reticulum-plasma membrane contact site"/>
    <property type="evidence" value="ECO:0007669"/>
    <property type="project" value="TreeGrafter"/>
</dbReference>
<dbReference type="Pfam" id="PF02893">
    <property type="entry name" value="GRAM"/>
    <property type="match status" value="1"/>
</dbReference>
<protein>
    <recommendedName>
        <fullName evidence="8">VASt domain-containing protein</fullName>
    </recommendedName>
</protein>
<sequence length="1099" mass="118851">MKLHGQSAVNFTSLSFSRPVTLRPDSDARPSKRHTSPAFFFFFSSSAPFEASCLFIRRHSLNHVLFRLLLLFSSRPIIRFISPSLCSYSHFPCPHSPLPTSSSRPPLARATTTSVLASPIVQVTDLDPDPQRGERERRPSLLSRRLRRGSSRSTSPNASKEALSEIAQLPEPPAAAKTTSSPEKHTILSPSRLTTSARPSTSSDNYRPVIVNTPPTPVERTNPLALHLDKKLPPAITEPASAGDATSFSSSSSQGISAHRRTKSGSASIGPSKLSNITTAPLSPTPEIGEVQPPNSAGFFSSMFSVAQNAASTISSNIQGGGIGIGGNKSRTNQASKPQSSPAASQAEGDRAETPPSEARSSTGMDKKELAVKTIGTGELSLSQLGIMEPSAAMPALETSRFPDLNDTRARSESAPAADSQPRLADDIVLDESLSRPRSLFEAANGEEGGSQSDQADGKDEKSDSQRKRGSSTATTNTVAPPAPAGPAPKLTGFAIASKKRNRDFHTFFKSVPDDDYLIEDYSCALQREILAHGRLYVSEGHLCFSSNILGWTTTLVMSFDEIVSVEKRSTALVFKNGLMISTLHAKHIFASFTSRDATYDLIVNIWKLGHPTLTSTLNGVRVEGTGGDKTEKLDVEAASLEPETPAGSDSEGDSDDDDDEDFYEEDSDRAPEPQVADASSNGADTGKPNRKASGAVALSAAVVDAAADGQAPAAAAGSFPGPATHAPTECGDADTHYDKFLADEIIPAPLGKVFSMLFGESSAEWMGKWITENQKCFDLQMEDKKGMGPDSRTRGFTYIKPLNAPIGPKQTKCIVTETVDNIDYEKAVNVSVATQNPDVPSGNIFRVKTKYCLSWAENNATRVQVNCTTEWSGKSWLKGTIEKNVNEGQAQYCKDLFTALKAAVSTRPRSATNGNGAVKGKKKGKKSKALQSSTESISPSARAKKEEPNWGLLEPVRPILEPVVDILKPILTGNIVYGLLVGLLVATWFGFGLTPSSNKSPAPFGHEPAMQSAYRLAAYDEMWRREDSELWDWLEERVSLERLSVERTNARRREADPRTLEEKLREERMDEREVQEAIRVTEEKLKVLREVMARGKLL</sequence>
<evidence type="ECO:0000256" key="2">
    <source>
        <dbReference type="ARBA" id="ARBA00006582"/>
    </source>
</evidence>
<feature type="region of interest" description="Disordered" evidence="6">
    <location>
        <begin position="441"/>
        <end position="491"/>
    </location>
</feature>
<dbReference type="RefSeq" id="XP_024780778.1">
    <property type="nucleotide sequence ID" value="XM_024913359.1"/>
</dbReference>
<dbReference type="InterPro" id="IPR031968">
    <property type="entry name" value="VASt"/>
</dbReference>
<dbReference type="PANTHER" id="PTHR23319">
    <property type="entry name" value="GRAM DOMAIN CONTAINING 1B, ISOFORM E"/>
    <property type="match status" value="1"/>
</dbReference>
<evidence type="ECO:0000256" key="7">
    <source>
        <dbReference type="SAM" id="Phobius"/>
    </source>
</evidence>
<dbReference type="GO" id="GO:0032366">
    <property type="term" value="P:intracellular sterol transport"/>
    <property type="evidence" value="ECO:0007669"/>
    <property type="project" value="TreeGrafter"/>
</dbReference>